<protein>
    <submittedName>
        <fullName evidence="1">Uncharacterized protein</fullName>
    </submittedName>
</protein>
<organism evidence="1 2">
    <name type="scientific">Cyclotella atomus</name>
    <dbReference type="NCBI Taxonomy" id="382360"/>
    <lineage>
        <taxon>Eukaryota</taxon>
        <taxon>Sar</taxon>
        <taxon>Stramenopiles</taxon>
        <taxon>Ochrophyta</taxon>
        <taxon>Bacillariophyta</taxon>
        <taxon>Coscinodiscophyceae</taxon>
        <taxon>Thalassiosirophycidae</taxon>
        <taxon>Stephanodiscales</taxon>
        <taxon>Stephanodiscaceae</taxon>
        <taxon>Cyclotella</taxon>
    </lineage>
</organism>
<dbReference type="EMBL" id="JALLPJ020000426">
    <property type="protein sequence ID" value="KAL3792529.1"/>
    <property type="molecule type" value="Genomic_DNA"/>
</dbReference>
<sequence>MARAHLHQISSRKEQRWQGQCILEDIASSIGDEDAKMTLQHLNFTASRPLPTVTVTSGACETIVCWRRRLVTSGSLPRGLAVMPLYKIPVCLTRAISTIQRRYKIE</sequence>
<keyword evidence="2" id="KW-1185">Reference proteome</keyword>
<dbReference type="AlphaFoldDB" id="A0ABD3PXW9"/>
<reference evidence="1 2" key="1">
    <citation type="submission" date="2024-10" db="EMBL/GenBank/DDBJ databases">
        <title>Updated reference genomes for cyclostephanoid diatoms.</title>
        <authorList>
            <person name="Roberts W.R."/>
            <person name="Alverson A.J."/>
        </authorList>
    </citation>
    <scope>NUCLEOTIDE SEQUENCE [LARGE SCALE GENOMIC DNA]</scope>
    <source>
        <strain evidence="1 2">AJA010-31</strain>
    </source>
</reference>
<proteinExistence type="predicted"/>
<evidence type="ECO:0000313" key="1">
    <source>
        <dbReference type="EMBL" id="KAL3792529.1"/>
    </source>
</evidence>
<gene>
    <name evidence="1" type="ORF">ACHAWO_008400</name>
</gene>
<dbReference type="Proteomes" id="UP001530400">
    <property type="component" value="Unassembled WGS sequence"/>
</dbReference>
<accession>A0ABD3PXW9</accession>
<comment type="caution">
    <text evidence="1">The sequence shown here is derived from an EMBL/GenBank/DDBJ whole genome shotgun (WGS) entry which is preliminary data.</text>
</comment>
<name>A0ABD3PXW9_9STRA</name>
<evidence type="ECO:0000313" key="2">
    <source>
        <dbReference type="Proteomes" id="UP001530400"/>
    </source>
</evidence>